<evidence type="ECO:0000313" key="3">
    <source>
        <dbReference type="EMBL" id="MFC6295957.1"/>
    </source>
</evidence>
<protein>
    <submittedName>
        <fullName evidence="3">Helix-turn-helix domain-containing protein</fullName>
    </submittedName>
</protein>
<gene>
    <name evidence="3" type="ORF">ACFQH1_12160</name>
</gene>
<dbReference type="Pfam" id="PF01381">
    <property type="entry name" value="HTH_3"/>
    <property type="match status" value="1"/>
</dbReference>
<dbReference type="PANTHER" id="PTHR46797:SF1">
    <property type="entry name" value="METHYLPHOSPHONATE SYNTHASE"/>
    <property type="match status" value="1"/>
</dbReference>
<keyword evidence="4" id="KW-1185">Reference proteome</keyword>
<comment type="caution">
    <text evidence="3">The sequence shown here is derived from an EMBL/GenBank/DDBJ whole genome shotgun (WGS) entry which is preliminary data.</text>
</comment>
<dbReference type="PROSITE" id="PS50943">
    <property type="entry name" value="HTH_CROC1"/>
    <property type="match status" value="1"/>
</dbReference>
<evidence type="ECO:0000259" key="2">
    <source>
        <dbReference type="PROSITE" id="PS50943"/>
    </source>
</evidence>
<dbReference type="SUPFAM" id="SSF47413">
    <property type="entry name" value="lambda repressor-like DNA-binding domains"/>
    <property type="match status" value="1"/>
</dbReference>
<dbReference type="Gene3D" id="1.10.260.40">
    <property type="entry name" value="lambda repressor-like DNA-binding domains"/>
    <property type="match status" value="1"/>
</dbReference>
<feature type="domain" description="HTH cro/C1-type" evidence="2">
    <location>
        <begin position="9"/>
        <end position="64"/>
    </location>
</feature>
<dbReference type="InterPro" id="IPR010982">
    <property type="entry name" value="Lambda_DNA-bd_dom_sf"/>
</dbReference>
<dbReference type="CDD" id="cd00093">
    <property type="entry name" value="HTH_XRE"/>
    <property type="match status" value="1"/>
</dbReference>
<sequence length="112" mass="12451">MDNNVGANIAQERHNQGMTQEQLAELSDLTINYLSKVERGAAKQISANTLYKLSKALGLSMDSLMTGTNTQPIDQGGPNQRQLNTYLNRLTDKSREEISKQVLELLKVSQTE</sequence>
<dbReference type="Proteomes" id="UP001596227">
    <property type="component" value="Unassembled WGS sequence"/>
</dbReference>
<reference evidence="4" key="1">
    <citation type="journal article" date="2019" name="Int. J. Syst. Evol. Microbiol.">
        <title>The Global Catalogue of Microorganisms (GCM) 10K type strain sequencing project: providing services to taxonomists for standard genome sequencing and annotation.</title>
        <authorList>
            <consortium name="The Broad Institute Genomics Platform"/>
            <consortium name="The Broad Institute Genome Sequencing Center for Infectious Disease"/>
            <person name="Wu L."/>
            <person name="Ma J."/>
        </authorList>
    </citation>
    <scope>NUCLEOTIDE SEQUENCE [LARGE SCALE GENOMIC DNA]</scope>
    <source>
        <strain evidence="4">CCM 8934</strain>
    </source>
</reference>
<evidence type="ECO:0000313" key="4">
    <source>
        <dbReference type="Proteomes" id="UP001596227"/>
    </source>
</evidence>
<name>A0ABW1UKQ7_9LACO</name>
<dbReference type="SMART" id="SM00530">
    <property type="entry name" value="HTH_XRE"/>
    <property type="match status" value="1"/>
</dbReference>
<dbReference type="PANTHER" id="PTHR46797">
    <property type="entry name" value="HTH-TYPE TRANSCRIPTIONAL REGULATOR"/>
    <property type="match status" value="1"/>
</dbReference>
<keyword evidence="1" id="KW-0238">DNA-binding</keyword>
<dbReference type="InterPro" id="IPR050807">
    <property type="entry name" value="TransReg_Diox_bact_type"/>
</dbReference>
<dbReference type="EMBL" id="JBHSSB010000032">
    <property type="protein sequence ID" value="MFC6295957.1"/>
    <property type="molecule type" value="Genomic_DNA"/>
</dbReference>
<dbReference type="RefSeq" id="WP_137607131.1">
    <property type="nucleotide sequence ID" value="NZ_BJDH01000004.1"/>
</dbReference>
<proteinExistence type="predicted"/>
<accession>A0ABW1UKQ7</accession>
<organism evidence="3 4">
    <name type="scientific">Lactiplantibacillus daoliensis</name>
    <dbReference type="NCBI Taxonomy" id="2559916"/>
    <lineage>
        <taxon>Bacteria</taxon>
        <taxon>Bacillati</taxon>
        <taxon>Bacillota</taxon>
        <taxon>Bacilli</taxon>
        <taxon>Lactobacillales</taxon>
        <taxon>Lactobacillaceae</taxon>
        <taxon>Lactiplantibacillus</taxon>
    </lineage>
</organism>
<dbReference type="InterPro" id="IPR001387">
    <property type="entry name" value="Cro/C1-type_HTH"/>
</dbReference>
<evidence type="ECO:0000256" key="1">
    <source>
        <dbReference type="ARBA" id="ARBA00023125"/>
    </source>
</evidence>